<keyword evidence="1" id="KW-1133">Transmembrane helix</keyword>
<evidence type="ECO:0000256" key="1">
    <source>
        <dbReference type="SAM" id="Phobius"/>
    </source>
</evidence>
<sequence length="274" mass="31121">MTRKWIPPPITSLYELAYSGNYQPFAIPGSSIVADFATAKENPVSQAIYQKLLNNRHSVQSTADAISLLLNDPTMVFIHDRHLLEYYFNRNCNAIQILPVHFGQTPSGFAVTPGQEFEQPFTDYLIRLYETGSIDRLFKKWWFASEVCSTNEAHYQPMALTDLMGAFIILMVAVAISFLVLVAEFGYFHCLRQLVFNRKHRRVADNTANSEESTERRRSAMMLSILPESTANSLRYAGRRRISRAYNASVIDLQSGNQQSFGDLPNARQNVANH</sequence>
<dbReference type="EMBL" id="QNGE01000500">
    <property type="protein sequence ID" value="KAA3680226.1"/>
    <property type="molecule type" value="Genomic_DNA"/>
</dbReference>
<protein>
    <recommendedName>
        <fullName evidence="4">Ionotropic glutamate receptor C-terminal domain-containing protein</fullName>
    </recommendedName>
</protein>
<organism evidence="2 3">
    <name type="scientific">Paragonimus westermani</name>
    <dbReference type="NCBI Taxonomy" id="34504"/>
    <lineage>
        <taxon>Eukaryota</taxon>
        <taxon>Metazoa</taxon>
        <taxon>Spiralia</taxon>
        <taxon>Lophotrochozoa</taxon>
        <taxon>Platyhelminthes</taxon>
        <taxon>Trematoda</taxon>
        <taxon>Digenea</taxon>
        <taxon>Plagiorchiida</taxon>
        <taxon>Troglotremata</taxon>
        <taxon>Troglotrematidae</taxon>
        <taxon>Paragonimus</taxon>
    </lineage>
</organism>
<proteinExistence type="predicted"/>
<evidence type="ECO:0008006" key="4">
    <source>
        <dbReference type="Google" id="ProtNLM"/>
    </source>
</evidence>
<dbReference type="Proteomes" id="UP000324629">
    <property type="component" value="Unassembled WGS sequence"/>
</dbReference>
<dbReference type="Gene3D" id="3.40.190.10">
    <property type="entry name" value="Periplasmic binding protein-like II"/>
    <property type="match status" value="2"/>
</dbReference>
<dbReference type="SUPFAM" id="SSF53850">
    <property type="entry name" value="Periplasmic binding protein-like II"/>
    <property type="match status" value="1"/>
</dbReference>
<keyword evidence="1" id="KW-0812">Transmembrane</keyword>
<evidence type="ECO:0000313" key="2">
    <source>
        <dbReference type="EMBL" id="KAA3680226.1"/>
    </source>
</evidence>
<evidence type="ECO:0000313" key="3">
    <source>
        <dbReference type="Proteomes" id="UP000324629"/>
    </source>
</evidence>
<feature type="transmembrane region" description="Helical" evidence="1">
    <location>
        <begin position="163"/>
        <end position="191"/>
    </location>
</feature>
<comment type="caution">
    <text evidence="2">The sequence shown here is derived from an EMBL/GenBank/DDBJ whole genome shotgun (WGS) entry which is preliminary data.</text>
</comment>
<name>A0A5J4NX79_9TREM</name>
<dbReference type="AlphaFoldDB" id="A0A5J4NX79"/>
<keyword evidence="1" id="KW-0472">Membrane</keyword>
<accession>A0A5J4NX79</accession>
<gene>
    <name evidence="2" type="ORF">DEA37_0004730</name>
</gene>
<keyword evidence="3" id="KW-1185">Reference proteome</keyword>
<reference evidence="2 3" key="1">
    <citation type="journal article" date="2019" name="Gigascience">
        <title>Whole-genome sequence of the oriental lung fluke Paragonimus westermani.</title>
        <authorList>
            <person name="Oey H."/>
            <person name="Zakrzewski M."/>
            <person name="Narain K."/>
            <person name="Devi K.R."/>
            <person name="Agatsuma T."/>
            <person name="Nawaratna S."/>
            <person name="Gobert G.N."/>
            <person name="Jones M.K."/>
            <person name="Ragan M.A."/>
            <person name="McManus D.P."/>
            <person name="Krause L."/>
        </authorList>
    </citation>
    <scope>NUCLEOTIDE SEQUENCE [LARGE SCALE GENOMIC DNA]</scope>
    <source>
        <strain evidence="2 3">IND2009</strain>
    </source>
</reference>